<evidence type="ECO:0000259" key="2">
    <source>
        <dbReference type="Pfam" id="PF04909"/>
    </source>
</evidence>
<dbReference type="GO" id="GO:0016787">
    <property type="term" value="F:hydrolase activity"/>
    <property type="evidence" value="ECO:0007669"/>
    <property type="project" value="InterPro"/>
</dbReference>
<evidence type="ECO:0000313" key="3">
    <source>
        <dbReference type="EMBL" id="TCP43644.1"/>
    </source>
</evidence>
<dbReference type="InterPro" id="IPR032465">
    <property type="entry name" value="ACMSD"/>
</dbReference>
<organism evidence="3 4">
    <name type="scientific">Tamaricihabitans halophyticus</name>
    <dbReference type="NCBI Taxonomy" id="1262583"/>
    <lineage>
        <taxon>Bacteria</taxon>
        <taxon>Bacillati</taxon>
        <taxon>Actinomycetota</taxon>
        <taxon>Actinomycetes</taxon>
        <taxon>Pseudonocardiales</taxon>
        <taxon>Pseudonocardiaceae</taxon>
        <taxon>Tamaricihabitans</taxon>
    </lineage>
</organism>
<dbReference type="SUPFAM" id="SSF51556">
    <property type="entry name" value="Metallo-dependent hydrolases"/>
    <property type="match status" value="1"/>
</dbReference>
<dbReference type="PANTHER" id="PTHR21240">
    <property type="entry name" value="2-AMINO-3-CARBOXYLMUCONATE-6-SEMIALDEHYDE DECARBOXYLASE"/>
    <property type="match status" value="1"/>
</dbReference>
<reference evidence="3 4" key="1">
    <citation type="submission" date="2019-03" db="EMBL/GenBank/DDBJ databases">
        <title>Genomic Encyclopedia of Type Strains, Phase IV (KMG-IV): sequencing the most valuable type-strain genomes for metagenomic binning, comparative biology and taxonomic classification.</title>
        <authorList>
            <person name="Goeker M."/>
        </authorList>
    </citation>
    <scope>NUCLEOTIDE SEQUENCE [LARGE SCALE GENOMIC DNA]</scope>
    <source>
        <strain evidence="3 4">DSM 45765</strain>
    </source>
</reference>
<sequence length="309" mass="34150">MSLPAPPTADVEVPDWVRALGLPGLVDMHVHFLPDSVLRKVWAYFDNASENYGMPWPVHYRTSEPERVDTLRELGVRRFAPLVYAHKPGMAAWLTDWAFEFASRTPDAVPTATIYPEPNVADYLGEAISAGARCVKMHVQVGGYDPRAEELTKPWGMLAEAGVPVVIHCGHGPLPGKFTGLDVFEEVLRQHPRLVAVLAHAGLPDYATALGMVERYERVYVDTTMVGVDFTEQTWPLPADWAARLAEVGDRVVLGTDFPNIPYDYASQLRAIAGWAAADDRLGPDFLRAVLHDTPARLLGLDEQLSEQS</sequence>
<evidence type="ECO:0000256" key="1">
    <source>
        <dbReference type="ARBA" id="ARBA00023239"/>
    </source>
</evidence>
<dbReference type="Proteomes" id="UP000294911">
    <property type="component" value="Unassembled WGS sequence"/>
</dbReference>
<dbReference type="Pfam" id="PF04909">
    <property type="entry name" value="Amidohydro_2"/>
    <property type="match status" value="1"/>
</dbReference>
<feature type="domain" description="Amidohydrolase-related" evidence="2">
    <location>
        <begin position="26"/>
        <end position="301"/>
    </location>
</feature>
<dbReference type="InterPro" id="IPR032466">
    <property type="entry name" value="Metal_Hydrolase"/>
</dbReference>
<gene>
    <name evidence="3" type="ORF">EV191_12143</name>
</gene>
<dbReference type="CDD" id="cd01292">
    <property type="entry name" value="metallo-dependent_hydrolases"/>
    <property type="match status" value="1"/>
</dbReference>
<keyword evidence="4" id="KW-1185">Reference proteome</keyword>
<protein>
    <recommendedName>
        <fullName evidence="2">Amidohydrolase-related domain-containing protein</fullName>
    </recommendedName>
</protein>
<keyword evidence="1" id="KW-0456">Lyase</keyword>
<dbReference type="GO" id="GO:0019748">
    <property type="term" value="P:secondary metabolic process"/>
    <property type="evidence" value="ECO:0007669"/>
    <property type="project" value="TreeGrafter"/>
</dbReference>
<accession>A0A4R2Q6N6</accession>
<dbReference type="PANTHER" id="PTHR21240:SF28">
    <property type="entry name" value="ISO-OROTATE DECARBOXYLASE (EUROFUNG)"/>
    <property type="match status" value="1"/>
</dbReference>
<dbReference type="GO" id="GO:0016831">
    <property type="term" value="F:carboxy-lyase activity"/>
    <property type="evidence" value="ECO:0007669"/>
    <property type="project" value="InterPro"/>
</dbReference>
<proteinExistence type="predicted"/>
<dbReference type="Gene3D" id="3.20.20.140">
    <property type="entry name" value="Metal-dependent hydrolases"/>
    <property type="match status" value="1"/>
</dbReference>
<evidence type="ECO:0000313" key="4">
    <source>
        <dbReference type="Proteomes" id="UP000294911"/>
    </source>
</evidence>
<dbReference type="InterPro" id="IPR006680">
    <property type="entry name" value="Amidohydro-rel"/>
</dbReference>
<name>A0A4R2Q6N6_9PSEU</name>
<dbReference type="EMBL" id="SLXQ01000021">
    <property type="protein sequence ID" value="TCP43644.1"/>
    <property type="molecule type" value="Genomic_DNA"/>
</dbReference>
<dbReference type="GO" id="GO:0005737">
    <property type="term" value="C:cytoplasm"/>
    <property type="evidence" value="ECO:0007669"/>
    <property type="project" value="TreeGrafter"/>
</dbReference>
<comment type="caution">
    <text evidence="3">The sequence shown here is derived from an EMBL/GenBank/DDBJ whole genome shotgun (WGS) entry which is preliminary data.</text>
</comment>
<dbReference type="AlphaFoldDB" id="A0A4R2Q6N6"/>